<feature type="transmembrane region" description="Helical" evidence="5">
    <location>
        <begin position="118"/>
        <end position="137"/>
    </location>
</feature>
<feature type="transmembrane region" description="Helical" evidence="5">
    <location>
        <begin position="61"/>
        <end position="81"/>
    </location>
</feature>
<dbReference type="AlphaFoldDB" id="A0A238X0G3"/>
<comment type="subcellular location">
    <subcellularLocation>
        <location evidence="1">Membrane</location>
        <topology evidence="1">Multi-pass membrane protein</topology>
    </subcellularLocation>
</comment>
<dbReference type="RefSeq" id="WP_089301179.1">
    <property type="nucleotide sequence ID" value="NZ_FZNW01000008.1"/>
</dbReference>
<proteinExistence type="predicted"/>
<feature type="transmembrane region" description="Helical" evidence="5">
    <location>
        <begin position="87"/>
        <end position="106"/>
    </location>
</feature>
<evidence type="ECO:0000313" key="8">
    <source>
        <dbReference type="Proteomes" id="UP000198348"/>
    </source>
</evidence>
<gene>
    <name evidence="7" type="ORF">SAMN06265360_108127</name>
</gene>
<feature type="transmembrane region" description="Helical" evidence="5">
    <location>
        <begin position="185"/>
        <end position="201"/>
    </location>
</feature>
<dbReference type="OrthoDB" id="3610882at2"/>
<feature type="transmembrane region" description="Helical" evidence="5">
    <location>
        <begin position="157"/>
        <end position="173"/>
    </location>
</feature>
<dbReference type="GO" id="GO:0016020">
    <property type="term" value="C:membrane"/>
    <property type="evidence" value="ECO:0007669"/>
    <property type="project" value="UniProtKB-SubCell"/>
</dbReference>
<feature type="transmembrane region" description="Helical" evidence="5">
    <location>
        <begin position="207"/>
        <end position="224"/>
    </location>
</feature>
<dbReference type="InterPro" id="IPR007016">
    <property type="entry name" value="O-antigen_ligase-rel_domated"/>
</dbReference>
<dbReference type="GO" id="GO:0016874">
    <property type="term" value="F:ligase activity"/>
    <property type="evidence" value="ECO:0007669"/>
    <property type="project" value="UniProtKB-KW"/>
</dbReference>
<evidence type="ECO:0000256" key="2">
    <source>
        <dbReference type="ARBA" id="ARBA00022692"/>
    </source>
</evidence>
<feature type="transmembrane region" description="Helical" evidence="5">
    <location>
        <begin position="29"/>
        <end position="49"/>
    </location>
</feature>
<feature type="transmembrane region" description="Helical" evidence="5">
    <location>
        <begin position="231"/>
        <end position="250"/>
    </location>
</feature>
<dbReference type="PANTHER" id="PTHR37422">
    <property type="entry name" value="TEICHURONIC ACID BIOSYNTHESIS PROTEIN TUAE"/>
    <property type="match status" value="1"/>
</dbReference>
<evidence type="ECO:0000256" key="5">
    <source>
        <dbReference type="SAM" id="Phobius"/>
    </source>
</evidence>
<evidence type="ECO:0000313" key="7">
    <source>
        <dbReference type="EMBL" id="SNR52108.1"/>
    </source>
</evidence>
<keyword evidence="2 5" id="KW-0812">Transmembrane</keyword>
<dbReference type="EMBL" id="FZNW01000008">
    <property type="protein sequence ID" value="SNR52108.1"/>
    <property type="molecule type" value="Genomic_DNA"/>
</dbReference>
<evidence type="ECO:0000259" key="6">
    <source>
        <dbReference type="Pfam" id="PF04932"/>
    </source>
</evidence>
<evidence type="ECO:0000256" key="4">
    <source>
        <dbReference type="ARBA" id="ARBA00023136"/>
    </source>
</evidence>
<organism evidence="7 8">
    <name type="scientific">Haloechinothrix alba</name>
    <dbReference type="NCBI Taxonomy" id="664784"/>
    <lineage>
        <taxon>Bacteria</taxon>
        <taxon>Bacillati</taxon>
        <taxon>Actinomycetota</taxon>
        <taxon>Actinomycetes</taxon>
        <taxon>Pseudonocardiales</taxon>
        <taxon>Pseudonocardiaceae</taxon>
        <taxon>Haloechinothrix</taxon>
    </lineage>
</organism>
<dbReference type="Proteomes" id="UP000198348">
    <property type="component" value="Unassembled WGS sequence"/>
</dbReference>
<feature type="domain" description="O-antigen ligase-related" evidence="6">
    <location>
        <begin position="195"/>
        <end position="326"/>
    </location>
</feature>
<dbReference type="PANTHER" id="PTHR37422:SF13">
    <property type="entry name" value="LIPOPOLYSACCHARIDE BIOSYNTHESIS PROTEIN PA4999-RELATED"/>
    <property type="match status" value="1"/>
</dbReference>
<keyword evidence="7" id="KW-0436">Ligase</keyword>
<keyword evidence="3 5" id="KW-1133">Transmembrane helix</keyword>
<keyword evidence="4 5" id="KW-0472">Membrane</keyword>
<feature type="transmembrane region" description="Helical" evidence="5">
    <location>
        <begin position="348"/>
        <end position="366"/>
    </location>
</feature>
<dbReference type="Pfam" id="PF04932">
    <property type="entry name" value="Wzy_C"/>
    <property type="match status" value="1"/>
</dbReference>
<reference evidence="7 8" key="1">
    <citation type="submission" date="2017-06" db="EMBL/GenBank/DDBJ databases">
        <authorList>
            <person name="Kim H.J."/>
            <person name="Triplett B.A."/>
        </authorList>
    </citation>
    <scope>NUCLEOTIDE SEQUENCE [LARGE SCALE GENOMIC DNA]</scope>
    <source>
        <strain evidence="7 8">DSM 45207</strain>
    </source>
</reference>
<dbReference type="InterPro" id="IPR051533">
    <property type="entry name" value="WaaL-like"/>
</dbReference>
<feature type="transmembrane region" description="Helical" evidence="5">
    <location>
        <begin position="372"/>
        <end position="390"/>
    </location>
</feature>
<feature type="transmembrane region" description="Helical" evidence="5">
    <location>
        <begin position="319"/>
        <end position="341"/>
    </location>
</feature>
<protein>
    <submittedName>
        <fullName evidence="7">O-antigen ligase</fullName>
    </submittedName>
</protein>
<sequence>MCVLAVIVVSEFQFRVRDEDEAVSGRPDLFVLLEVATYACVGAFVLLRFRPRPRRRRPDDGLPAYALGYGFGCVLVLSAVYSPYLSLAVVRAGQVIVVLVLFTALLRYAGPAALHRVAHAYCVLLTAAVLFGVLVPFPRTTQPERFTWLHVHPVQAGEMLGIAVVLLIAYLVTHRLDRAGPRWPLPVYLALLTPCAGGLVATHTRGAVFGAVVGTAVVVWTRWRGSRKVEVGALGAVVLGLVALTSWHAIGEFVTRGESAERLSTLNARTELWSLAMEQVARHPLYGSGLAASRGVFLEAMGLGGGHNALVNLLVDTGLVGGIIWLALLVTIGIAAARLIGSTGTVRVDGVIVLSVLCGMVANSVFTEELGTPANAAFTWLYLLLAWVLVARGTAGHRERPVL</sequence>
<evidence type="ECO:0000256" key="1">
    <source>
        <dbReference type="ARBA" id="ARBA00004141"/>
    </source>
</evidence>
<evidence type="ECO:0000256" key="3">
    <source>
        <dbReference type="ARBA" id="ARBA00022989"/>
    </source>
</evidence>
<accession>A0A238X0G3</accession>
<keyword evidence="8" id="KW-1185">Reference proteome</keyword>
<name>A0A238X0G3_9PSEU</name>